<proteinExistence type="inferred from homology"/>
<dbReference type="PIRSF" id="PIRSF000524">
    <property type="entry name" value="SPT"/>
    <property type="match status" value="1"/>
</dbReference>
<comment type="caution">
    <text evidence="10">The sequence shown here is derived from an EMBL/GenBank/DDBJ whole genome shotgun (WGS) entry which is preliminary data.</text>
</comment>
<evidence type="ECO:0000313" key="11">
    <source>
        <dbReference type="Proteomes" id="UP000004508"/>
    </source>
</evidence>
<evidence type="ECO:0000256" key="5">
    <source>
        <dbReference type="ARBA" id="ARBA00054899"/>
    </source>
</evidence>
<dbReference type="GO" id="GO:0004760">
    <property type="term" value="F:L-serine-pyruvate transaminase activity"/>
    <property type="evidence" value="ECO:0007669"/>
    <property type="project" value="TreeGrafter"/>
</dbReference>
<evidence type="ECO:0000256" key="8">
    <source>
        <dbReference type="PIRSR" id="PIRSR000524-50"/>
    </source>
</evidence>
<dbReference type="InterPro" id="IPR024169">
    <property type="entry name" value="SP_NH2Trfase/AEP_transaminase"/>
</dbReference>
<evidence type="ECO:0000259" key="9">
    <source>
        <dbReference type="Pfam" id="PF00266"/>
    </source>
</evidence>
<evidence type="ECO:0000256" key="1">
    <source>
        <dbReference type="ARBA" id="ARBA00001933"/>
    </source>
</evidence>
<comment type="cofactor">
    <cofactor evidence="1 8">
        <name>pyridoxal 5'-phosphate</name>
        <dbReference type="ChEBI" id="CHEBI:597326"/>
    </cofactor>
</comment>
<keyword evidence="11" id="KW-1185">Reference proteome</keyword>
<reference evidence="10 11" key="1">
    <citation type="journal article" date="2011" name="Stand. Genomic Sci.">
        <title>Non-contiguous finished genome sequence and contextual data of the filamentous soil bacterium Ktedonobacter racemifer type strain (SOSP1-21).</title>
        <authorList>
            <person name="Chang Y.J."/>
            <person name="Land M."/>
            <person name="Hauser L."/>
            <person name="Chertkov O."/>
            <person name="Del Rio T.G."/>
            <person name="Nolan M."/>
            <person name="Copeland A."/>
            <person name="Tice H."/>
            <person name="Cheng J.F."/>
            <person name="Lucas S."/>
            <person name="Han C."/>
            <person name="Goodwin L."/>
            <person name="Pitluck S."/>
            <person name="Ivanova N."/>
            <person name="Ovchinikova G."/>
            <person name="Pati A."/>
            <person name="Chen A."/>
            <person name="Palaniappan K."/>
            <person name="Mavromatis K."/>
            <person name="Liolios K."/>
            <person name="Brettin T."/>
            <person name="Fiebig A."/>
            <person name="Rohde M."/>
            <person name="Abt B."/>
            <person name="Goker M."/>
            <person name="Detter J.C."/>
            <person name="Woyke T."/>
            <person name="Bristow J."/>
            <person name="Eisen J.A."/>
            <person name="Markowitz V."/>
            <person name="Hugenholtz P."/>
            <person name="Kyrpides N.C."/>
            <person name="Klenk H.P."/>
            <person name="Lapidus A."/>
        </authorList>
    </citation>
    <scope>NUCLEOTIDE SEQUENCE [LARGE SCALE GENOMIC DNA]</scope>
    <source>
        <strain evidence="11">DSM 44963</strain>
    </source>
</reference>
<keyword evidence="4 8" id="KW-0663">Pyridoxal phosphate</keyword>
<dbReference type="Pfam" id="PF00266">
    <property type="entry name" value="Aminotran_5"/>
    <property type="match status" value="1"/>
</dbReference>
<dbReference type="FunFam" id="3.40.640.10:FF:000054">
    <property type="entry name" value="Serine--glyoxylate aminotransferase"/>
    <property type="match status" value="1"/>
</dbReference>
<dbReference type="InterPro" id="IPR015421">
    <property type="entry name" value="PyrdxlP-dep_Trfase_major"/>
</dbReference>
<dbReference type="PANTHER" id="PTHR21152">
    <property type="entry name" value="AMINOTRANSFERASE CLASS V"/>
    <property type="match status" value="1"/>
</dbReference>
<name>D6TII6_KTERA</name>
<evidence type="ECO:0000256" key="7">
    <source>
        <dbReference type="PIRSR" id="PIRSR000524-1"/>
    </source>
</evidence>
<evidence type="ECO:0000256" key="2">
    <source>
        <dbReference type="ARBA" id="ARBA00009236"/>
    </source>
</evidence>
<dbReference type="PANTHER" id="PTHR21152:SF40">
    <property type="entry name" value="ALANINE--GLYOXYLATE AMINOTRANSFERASE"/>
    <property type="match status" value="1"/>
</dbReference>
<evidence type="ECO:0000256" key="3">
    <source>
        <dbReference type="ARBA" id="ARBA00011771"/>
    </source>
</evidence>
<evidence type="ECO:0000256" key="6">
    <source>
        <dbReference type="ARBA" id="ARBA00079151"/>
    </source>
</evidence>
<dbReference type="OrthoDB" id="389074at2"/>
<feature type="domain" description="Aminotransferase class V" evidence="9">
    <location>
        <begin position="28"/>
        <end position="330"/>
    </location>
</feature>
<dbReference type="GO" id="GO:0008453">
    <property type="term" value="F:alanine-glyoxylate transaminase activity"/>
    <property type="evidence" value="ECO:0007669"/>
    <property type="project" value="TreeGrafter"/>
</dbReference>
<dbReference type="EMBL" id="ADVG01000001">
    <property type="protein sequence ID" value="EFH89243.1"/>
    <property type="molecule type" value="Genomic_DNA"/>
</dbReference>
<keyword evidence="10" id="KW-0808">Transferase</keyword>
<dbReference type="AlphaFoldDB" id="D6TII6"/>
<comment type="function">
    <text evidence="5">Soluble hydrogenase catalyzes both production and consumption of hydrogen from suitable artificial electron donors or acceptors. This subunit catalyzes the tritium-exchange activity.</text>
</comment>
<evidence type="ECO:0000256" key="4">
    <source>
        <dbReference type="ARBA" id="ARBA00022898"/>
    </source>
</evidence>
<gene>
    <name evidence="10" type="ORF">Krac_10787</name>
</gene>
<dbReference type="InterPro" id="IPR015424">
    <property type="entry name" value="PyrdxlP-dep_Trfase"/>
</dbReference>
<keyword evidence="10" id="KW-0032">Aminotransferase</keyword>
<organism evidence="10 11">
    <name type="scientific">Ktedonobacter racemifer DSM 44963</name>
    <dbReference type="NCBI Taxonomy" id="485913"/>
    <lineage>
        <taxon>Bacteria</taxon>
        <taxon>Bacillati</taxon>
        <taxon>Chloroflexota</taxon>
        <taxon>Ktedonobacteria</taxon>
        <taxon>Ktedonobacterales</taxon>
        <taxon>Ktedonobacteraceae</taxon>
        <taxon>Ktedonobacter</taxon>
    </lineage>
</organism>
<dbReference type="Proteomes" id="UP000004508">
    <property type="component" value="Unassembled WGS sequence"/>
</dbReference>
<feature type="binding site" evidence="7">
    <location>
        <position position="339"/>
    </location>
    <ligand>
        <name>substrate</name>
    </ligand>
</feature>
<evidence type="ECO:0000313" key="10">
    <source>
        <dbReference type="EMBL" id="EFH89243.1"/>
    </source>
</evidence>
<dbReference type="SUPFAM" id="SSF53383">
    <property type="entry name" value="PLP-dependent transferases"/>
    <property type="match status" value="1"/>
</dbReference>
<dbReference type="GO" id="GO:0019265">
    <property type="term" value="P:glycine biosynthetic process, by transamination of glyoxylate"/>
    <property type="evidence" value="ECO:0007669"/>
    <property type="project" value="TreeGrafter"/>
</dbReference>
<dbReference type="Gene3D" id="3.90.1150.10">
    <property type="entry name" value="Aspartate Aminotransferase, domain 1"/>
    <property type="match status" value="1"/>
</dbReference>
<dbReference type="InterPro" id="IPR015422">
    <property type="entry name" value="PyrdxlP-dep_Trfase_small"/>
</dbReference>
<accession>D6TII6</accession>
<comment type="subunit">
    <text evidence="3">Heterodimer of a large and a small subunit.</text>
</comment>
<feature type="modified residue" description="N6-(pyridoxal phosphate)lysine" evidence="8">
    <location>
        <position position="193"/>
    </location>
</feature>
<dbReference type="RefSeq" id="WP_007905697.1">
    <property type="nucleotide sequence ID" value="NZ_ADVG01000001.1"/>
</dbReference>
<protein>
    <recommendedName>
        <fullName evidence="6">Tritium exchange subunit</fullName>
    </recommendedName>
</protein>
<dbReference type="STRING" id="485913.Krac_10787"/>
<dbReference type="InterPro" id="IPR000192">
    <property type="entry name" value="Aminotrans_V_dom"/>
</dbReference>
<dbReference type="eggNOG" id="COG0075">
    <property type="taxonomic scope" value="Bacteria"/>
</dbReference>
<dbReference type="InParanoid" id="D6TII6"/>
<dbReference type="Gene3D" id="3.40.640.10">
    <property type="entry name" value="Type I PLP-dependent aspartate aminotransferase-like (Major domain)"/>
    <property type="match status" value="1"/>
</dbReference>
<comment type="similarity">
    <text evidence="2">Belongs to the class-V pyridoxal-phosphate-dependent aminotransferase family.</text>
</comment>
<sequence length="394" mass="42455">MLKEKVALHLAGPTPVPPQVAAAMIMPMINHRSEKFSVLAKDVASKLQALFRTQEQVYVLASSGSSGWETAMVNFVPAGAKVLNVVIGDFGERWSKANAELGYAVEHLDYEPGTAARPAEVAEVLSKHQGSIKAVCLQHNETSTGVSNPVKEIAAEAAKHGALVLVDGVSSVGALPLHMDEWGVDVAFTGSQKTLMCPPGMMIIAASKRAWAQAEEAHTPKFYFSLKEYRKSYDKGQTPQTPPISLYYGLQAALNMLAEEGWEQVQERHHLMGEMCRAGIKAAGLDLLCTEEQFASDTLTAVMVPESVEASAFLKVARDTFGVIYAAGQGKTLKERIFRIGHMGYMTPNDVLVALSAVENSLAILGYKIQGYNIQPGKAVAAAQAVWLEAVRQG</sequence>